<evidence type="ECO:0000259" key="1">
    <source>
        <dbReference type="PROSITE" id="PS51186"/>
    </source>
</evidence>
<accession>A0A7G6X920</accession>
<dbReference type="EMBL" id="CP043661">
    <property type="protein sequence ID" value="QNE22735.1"/>
    <property type="molecule type" value="Genomic_DNA"/>
</dbReference>
<dbReference type="PROSITE" id="PS51186">
    <property type="entry name" value="GNAT"/>
    <property type="match status" value="1"/>
</dbReference>
<dbReference type="InterPro" id="IPR000182">
    <property type="entry name" value="GNAT_dom"/>
</dbReference>
<dbReference type="InterPro" id="IPR016181">
    <property type="entry name" value="Acyl_CoA_acyltransferase"/>
</dbReference>
<dbReference type="Gene3D" id="3.40.630.30">
    <property type="match status" value="1"/>
</dbReference>
<dbReference type="Pfam" id="PF00583">
    <property type="entry name" value="Acetyltransf_1"/>
    <property type="match status" value="1"/>
</dbReference>
<reference evidence="3" key="1">
    <citation type="submission" date="2019-09" db="EMBL/GenBank/DDBJ databases">
        <title>Antimicrobial potential of Antarctic Bacteria.</title>
        <authorList>
            <person name="Benaud N."/>
            <person name="Edwards R.J."/>
            <person name="Ferrari B.C."/>
        </authorList>
    </citation>
    <scope>NUCLEOTIDE SEQUENCE [LARGE SCALE GENOMIC DNA]</scope>
    <source>
        <strain evidence="3">SPB151</strain>
    </source>
</reference>
<protein>
    <submittedName>
        <fullName evidence="2">GNAT family N-acetyltransferase</fullName>
    </submittedName>
</protein>
<dbReference type="CDD" id="cd04301">
    <property type="entry name" value="NAT_SF"/>
    <property type="match status" value="1"/>
</dbReference>
<evidence type="ECO:0000313" key="2">
    <source>
        <dbReference type="EMBL" id="QNE22735.1"/>
    </source>
</evidence>
<keyword evidence="2" id="KW-0808">Transferase</keyword>
<organism evidence="2 3">
    <name type="scientific">Kribbella qitaiheensis</name>
    <dbReference type="NCBI Taxonomy" id="1544730"/>
    <lineage>
        <taxon>Bacteria</taxon>
        <taxon>Bacillati</taxon>
        <taxon>Actinomycetota</taxon>
        <taxon>Actinomycetes</taxon>
        <taxon>Propionibacteriales</taxon>
        <taxon>Kribbellaceae</taxon>
        <taxon>Kribbella</taxon>
    </lineage>
</organism>
<sequence length="323" mass="34843">MRTAAVLPDGYTVRPAEPRDAESLFGLLSAYNTAVVGFADCTLEAVADSLVEPGIDHVTDSWLVLTGDGVLAGYASAFGKGDLQVIGIEVTSQDPSVAAWLFDRAMCRAREMGRDRGHPEITVDLWSYRADESLAALLADNDITACTTYHRMRLDHTGPVAAPNPPAGVVVRRGAHDDATRWAAHEVIIDSFRGQFGFVPRPHDEWVEALEASSMFAWSQLILLEIDGRAVAVRTCFDDFIESDNCGYVGMLGVVEEFRGRGLAKFLLQDSFAADAAAGRTGTILNVDTNNPTPALGLYTSVGMTPTLVLNGWRRVVPTEPAS</sequence>
<keyword evidence="3" id="KW-1185">Reference proteome</keyword>
<name>A0A7G6X920_9ACTN</name>
<proteinExistence type="predicted"/>
<gene>
    <name evidence="2" type="ORF">F1D05_02310</name>
</gene>
<dbReference type="SUPFAM" id="SSF55729">
    <property type="entry name" value="Acyl-CoA N-acyltransferases (Nat)"/>
    <property type="match status" value="2"/>
</dbReference>
<dbReference type="Proteomes" id="UP000515563">
    <property type="component" value="Chromosome"/>
</dbReference>
<dbReference type="GO" id="GO:0016747">
    <property type="term" value="F:acyltransferase activity, transferring groups other than amino-acyl groups"/>
    <property type="evidence" value="ECO:0007669"/>
    <property type="project" value="InterPro"/>
</dbReference>
<dbReference type="AlphaFoldDB" id="A0A7G6X920"/>
<dbReference type="KEGG" id="kqi:F1D05_02310"/>
<evidence type="ECO:0000313" key="3">
    <source>
        <dbReference type="Proteomes" id="UP000515563"/>
    </source>
</evidence>
<feature type="domain" description="N-acetyltransferase" evidence="1">
    <location>
        <begin position="169"/>
        <end position="323"/>
    </location>
</feature>
<reference evidence="2 3" key="2">
    <citation type="journal article" date="2020" name="Microbiol. Resour. Announc.">
        <title>Antarctic desert soil bacteria exhibit high novel natural product potential, evaluated through long-read genome sequencing and comparative genomics.</title>
        <authorList>
            <person name="Benaud N."/>
            <person name="Edwards R.J."/>
            <person name="Amos T.G."/>
            <person name="D'Agostino P.M."/>
            <person name="Gutierrez-Chavez C."/>
            <person name="Montgomery K."/>
            <person name="Nicetic I."/>
            <person name="Ferrari B.C."/>
        </authorList>
    </citation>
    <scope>NUCLEOTIDE SEQUENCE [LARGE SCALE GENOMIC DNA]</scope>
    <source>
        <strain evidence="2 3">SPB151</strain>
    </source>
</reference>